<dbReference type="AlphaFoldDB" id="A0A2G5HCW5"/>
<accession>A0A2G5HCW5</accession>
<evidence type="ECO:0000256" key="1">
    <source>
        <dbReference type="SAM" id="MobiDB-lite"/>
    </source>
</evidence>
<dbReference type="Proteomes" id="UP000230605">
    <property type="component" value="Chromosome 9"/>
</dbReference>
<dbReference type="EMBL" id="LKMD01000107">
    <property type="protein sequence ID" value="PIA90381.1"/>
    <property type="molecule type" value="Genomic_DNA"/>
</dbReference>
<gene>
    <name evidence="2" type="ORF">CB0940_10886</name>
</gene>
<name>A0A2G5HCW5_CERBT</name>
<protein>
    <submittedName>
        <fullName evidence="2">Uncharacterized protein</fullName>
    </submittedName>
</protein>
<feature type="region of interest" description="Disordered" evidence="1">
    <location>
        <begin position="1"/>
        <end position="20"/>
    </location>
</feature>
<sequence>MHACGTGRGIPSPGSYHSPTSSMTTTMKNFFAGLFGTHTKPPVAPRILISISTNSPSLSKSHPAEFTVTLEAKVDAPKPITIDSWRTVLDSGHLALDYEGLTFKDCGTGQFAPRIVIDVFAIPSAVISADSKYIVEIPPRTGEKAYSVVHKFNGESLADKVRLDDEMMRKLEEAAEELRKMEESLGACTGVKSERDERVERYPESDVGGFEVGCTYEIGLGSKMASVGSWRWGSKVEVFKEGEKQNREEWRHRDLVEMVLERTARFEVVE</sequence>
<comment type="caution">
    <text evidence="2">The sequence shown here is derived from an EMBL/GenBank/DDBJ whole genome shotgun (WGS) entry which is preliminary data.</text>
</comment>
<proteinExistence type="predicted"/>
<organism evidence="2 3">
    <name type="scientific">Cercospora beticola</name>
    <name type="common">Sugarbeet leaf spot fungus</name>
    <dbReference type="NCBI Taxonomy" id="122368"/>
    <lineage>
        <taxon>Eukaryota</taxon>
        <taxon>Fungi</taxon>
        <taxon>Dikarya</taxon>
        <taxon>Ascomycota</taxon>
        <taxon>Pezizomycotina</taxon>
        <taxon>Dothideomycetes</taxon>
        <taxon>Dothideomycetidae</taxon>
        <taxon>Mycosphaerellales</taxon>
        <taxon>Mycosphaerellaceae</taxon>
        <taxon>Cercospora</taxon>
    </lineage>
</organism>
<evidence type="ECO:0000313" key="3">
    <source>
        <dbReference type="Proteomes" id="UP000230605"/>
    </source>
</evidence>
<dbReference type="OrthoDB" id="10398924at2759"/>
<reference evidence="2 3" key="1">
    <citation type="submission" date="2015-10" db="EMBL/GenBank/DDBJ databases">
        <title>The cercosporin biosynthetic gene cluster was horizontally transferred to several fungal lineages and shown to be expanded in Cercospora beticola based on microsynteny with recipient genomes.</title>
        <authorList>
            <person name="De Jonge R."/>
            <person name="Ebert M.K."/>
            <person name="Suttle J.C."/>
            <person name="Jurick Ii W.M."/>
            <person name="Secor G.A."/>
            <person name="Thomma B.P."/>
            <person name="Van De Peer Y."/>
            <person name="Bolton M.D."/>
        </authorList>
    </citation>
    <scope>NUCLEOTIDE SEQUENCE [LARGE SCALE GENOMIC DNA]</scope>
    <source>
        <strain evidence="2 3">09-40</strain>
    </source>
</reference>
<evidence type="ECO:0000313" key="2">
    <source>
        <dbReference type="EMBL" id="PIA90381.1"/>
    </source>
</evidence>